<dbReference type="EMBL" id="CP035282">
    <property type="protein sequence ID" value="QAT62602.1"/>
    <property type="molecule type" value="Genomic_DNA"/>
</dbReference>
<dbReference type="RefSeq" id="WP_128753031.1">
    <property type="nucleotide sequence ID" value="NZ_CP035282.1"/>
</dbReference>
<protein>
    <submittedName>
        <fullName evidence="1">Transcriptional regulator</fullName>
    </submittedName>
</protein>
<dbReference type="OrthoDB" id="9096700at2"/>
<gene>
    <name evidence="1" type="ORF">EQM13_14025</name>
</gene>
<reference evidence="2" key="1">
    <citation type="submission" date="2019-01" db="EMBL/GenBank/DDBJ databases">
        <title>Draft genomes of a novel of Sporanaerobacter strains.</title>
        <authorList>
            <person name="Ma S."/>
        </authorList>
    </citation>
    <scope>NUCLEOTIDE SEQUENCE [LARGE SCALE GENOMIC DNA]</scope>
    <source>
        <strain evidence="2">NJN-17</strain>
    </source>
</reference>
<dbReference type="AlphaFoldDB" id="A0A410QEU0"/>
<dbReference type="Proteomes" id="UP000287969">
    <property type="component" value="Chromosome"/>
</dbReference>
<evidence type="ECO:0000313" key="1">
    <source>
        <dbReference type="EMBL" id="QAT62602.1"/>
    </source>
</evidence>
<sequence length="127" mass="14326">MANLAILAFVLIGVQFGLSYFQFRDYRNKIKELSKKGTIGIGIKKGNIRQGSITILACDEKGIITDCTEMKGRTVFSRFKENHDYVGQDVHTLKNKLENQSTKVKSSLLKAVESIENQVINKQVNLF</sequence>
<name>A0A410QEU0_9FIRM</name>
<evidence type="ECO:0000313" key="2">
    <source>
        <dbReference type="Proteomes" id="UP000287969"/>
    </source>
</evidence>
<organism evidence="1 2">
    <name type="scientific">Acidilutibacter cellobiosedens</name>
    <dbReference type="NCBI Taxonomy" id="2507161"/>
    <lineage>
        <taxon>Bacteria</taxon>
        <taxon>Bacillati</taxon>
        <taxon>Bacillota</taxon>
        <taxon>Tissierellia</taxon>
        <taxon>Tissierellales</taxon>
        <taxon>Acidilutibacteraceae</taxon>
        <taxon>Acidilutibacter</taxon>
    </lineage>
</organism>
<dbReference type="InterPro" id="IPR009693">
    <property type="entry name" value="Glucitol_operon_activator"/>
</dbReference>
<proteinExistence type="predicted"/>
<keyword evidence="2" id="KW-1185">Reference proteome</keyword>
<dbReference type="Pfam" id="PF06923">
    <property type="entry name" value="GutM"/>
    <property type="match status" value="1"/>
</dbReference>
<dbReference type="KEGG" id="spoa:EQM13_14025"/>
<accession>A0A410QEU0</accession>